<comment type="subcellular location">
    <subcellularLocation>
        <location evidence="1">Membrane</location>
        <topology evidence="1">Multi-pass membrane protein</topology>
    </subcellularLocation>
</comment>
<dbReference type="NCBIfam" id="TIGR01593">
    <property type="entry name" value="holin_tox_secr"/>
    <property type="match status" value="1"/>
</dbReference>
<evidence type="ECO:0000256" key="1">
    <source>
        <dbReference type="ARBA" id="ARBA00004141"/>
    </source>
</evidence>
<keyword evidence="4 6" id="KW-0472">Membrane</keyword>
<organism evidence="7 8">
    <name type="scientific">Tumebacillus permanentifrigoris</name>
    <dbReference type="NCBI Taxonomy" id="378543"/>
    <lineage>
        <taxon>Bacteria</taxon>
        <taxon>Bacillati</taxon>
        <taxon>Bacillota</taxon>
        <taxon>Bacilli</taxon>
        <taxon>Bacillales</taxon>
        <taxon>Alicyclobacillaceae</taxon>
        <taxon>Tumebacillus</taxon>
    </lineage>
</organism>
<dbReference type="GO" id="GO:0016020">
    <property type="term" value="C:membrane"/>
    <property type="evidence" value="ECO:0007669"/>
    <property type="project" value="UniProtKB-SubCell"/>
</dbReference>
<dbReference type="Pfam" id="PF05105">
    <property type="entry name" value="Phage_holin_4_1"/>
    <property type="match status" value="1"/>
</dbReference>
<evidence type="ECO:0000256" key="3">
    <source>
        <dbReference type="ARBA" id="ARBA00022989"/>
    </source>
</evidence>
<evidence type="ECO:0000256" key="6">
    <source>
        <dbReference type="SAM" id="Phobius"/>
    </source>
</evidence>
<evidence type="ECO:0000256" key="4">
    <source>
        <dbReference type="ARBA" id="ARBA00023136"/>
    </source>
</evidence>
<dbReference type="RefSeq" id="WP_425450713.1">
    <property type="nucleotide sequence ID" value="NZ_QGGL01000002.1"/>
</dbReference>
<protein>
    <submittedName>
        <fullName evidence="7">Toxin secretion/phage lysis holin</fullName>
    </submittedName>
</protein>
<reference evidence="7 8" key="1">
    <citation type="submission" date="2018-05" db="EMBL/GenBank/DDBJ databases">
        <title>Genomic Encyclopedia of Type Strains, Phase IV (KMG-IV): sequencing the most valuable type-strain genomes for metagenomic binning, comparative biology and taxonomic classification.</title>
        <authorList>
            <person name="Goeker M."/>
        </authorList>
    </citation>
    <scope>NUCLEOTIDE SEQUENCE [LARGE SCALE GENOMIC DNA]</scope>
    <source>
        <strain evidence="7 8">DSM 18773</strain>
    </source>
</reference>
<evidence type="ECO:0000256" key="2">
    <source>
        <dbReference type="ARBA" id="ARBA00022692"/>
    </source>
</evidence>
<comment type="caution">
    <text evidence="7">The sequence shown here is derived from an EMBL/GenBank/DDBJ whole genome shotgun (WGS) entry which is preliminary data.</text>
</comment>
<comment type="similarity">
    <text evidence="5">Belongs to the bacteriophage holin family. Cp-1 holin subfamily.</text>
</comment>
<accession>A0A316DFP6</accession>
<feature type="transmembrane region" description="Helical" evidence="6">
    <location>
        <begin position="20"/>
        <end position="45"/>
    </location>
</feature>
<evidence type="ECO:0000313" key="7">
    <source>
        <dbReference type="EMBL" id="PWK16049.1"/>
    </source>
</evidence>
<proteinExistence type="inferred from homology"/>
<dbReference type="AlphaFoldDB" id="A0A316DFP6"/>
<name>A0A316DFP6_9BACL</name>
<keyword evidence="8" id="KW-1185">Reference proteome</keyword>
<keyword evidence="2 6" id="KW-0812">Transmembrane</keyword>
<evidence type="ECO:0000313" key="8">
    <source>
        <dbReference type="Proteomes" id="UP000245634"/>
    </source>
</evidence>
<dbReference type="Proteomes" id="UP000245634">
    <property type="component" value="Unassembled WGS sequence"/>
</dbReference>
<sequence>MNWETPLKLGSAAGGGVVGYLFGGWYFLLSALLALVVIDYATGMLAAGKEGNLNSKVGTRGIPKKITMLLLVAVAHLIDGVLGTGNSMRDAAAYFYIANELLSIIENAGRLGAPVPDVLVRAVQVLKQKNSEK</sequence>
<dbReference type="InterPro" id="IPR006480">
    <property type="entry name" value="Phage_holin_4_1"/>
</dbReference>
<dbReference type="EMBL" id="QGGL01000002">
    <property type="protein sequence ID" value="PWK16049.1"/>
    <property type="molecule type" value="Genomic_DNA"/>
</dbReference>
<gene>
    <name evidence="7" type="ORF">C7459_102296</name>
</gene>
<evidence type="ECO:0000256" key="5">
    <source>
        <dbReference type="ARBA" id="ARBA00023600"/>
    </source>
</evidence>
<keyword evidence="3 6" id="KW-1133">Transmembrane helix</keyword>